<protein>
    <submittedName>
        <fullName evidence="1">Uncharacterized protein</fullName>
    </submittedName>
</protein>
<gene>
    <name evidence="1" type="primary">PARPA_11016.1 scaffold 42158</name>
</gene>
<organism evidence="1 2">
    <name type="scientific">Parasitella parasitica</name>
    <dbReference type="NCBI Taxonomy" id="35722"/>
    <lineage>
        <taxon>Eukaryota</taxon>
        <taxon>Fungi</taxon>
        <taxon>Fungi incertae sedis</taxon>
        <taxon>Mucoromycota</taxon>
        <taxon>Mucoromycotina</taxon>
        <taxon>Mucoromycetes</taxon>
        <taxon>Mucorales</taxon>
        <taxon>Mucorineae</taxon>
        <taxon>Mucoraceae</taxon>
        <taxon>Parasitella</taxon>
    </lineage>
</organism>
<evidence type="ECO:0000313" key="1">
    <source>
        <dbReference type="EMBL" id="CEP16741.1"/>
    </source>
</evidence>
<proteinExistence type="predicted"/>
<dbReference type="AlphaFoldDB" id="A0A0B7NE16"/>
<dbReference type="Proteomes" id="UP000054107">
    <property type="component" value="Unassembled WGS sequence"/>
</dbReference>
<reference evidence="1 2" key="1">
    <citation type="submission" date="2014-09" db="EMBL/GenBank/DDBJ databases">
        <authorList>
            <person name="Ellenberger Sabrina"/>
        </authorList>
    </citation>
    <scope>NUCLEOTIDE SEQUENCE [LARGE SCALE GENOMIC DNA]</scope>
    <source>
        <strain evidence="1 2">CBS 412.66</strain>
    </source>
</reference>
<sequence length="71" mass="8370">MTVREACQQCEMDLSTGYTFIRKLRNSFMDSQMNHNSNRPENMLLDDLFARFQDLQIREHTHDVIAFNSSA</sequence>
<keyword evidence="2" id="KW-1185">Reference proteome</keyword>
<evidence type="ECO:0000313" key="2">
    <source>
        <dbReference type="Proteomes" id="UP000054107"/>
    </source>
</evidence>
<name>A0A0B7NE16_9FUNG</name>
<dbReference type="EMBL" id="LN733261">
    <property type="protein sequence ID" value="CEP16741.1"/>
    <property type="molecule type" value="Genomic_DNA"/>
</dbReference>
<accession>A0A0B7NE16</accession>